<evidence type="ECO:0000259" key="3">
    <source>
        <dbReference type="Pfam" id="PF05683"/>
    </source>
</evidence>
<keyword evidence="2 4" id="KW-0456">Lyase</keyword>
<reference evidence="4 5" key="1">
    <citation type="submission" date="2023-06" db="EMBL/GenBank/DDBJ databases">
        <title>Genome sequence of Methancorpusculaceae sp. Cs1.</title>
        <authorList>
            <person name="Protasov E."/>
            <person name="Platt K."/>
            <person name="Poehlein A."/>
            <person name="Daniel R."/>
            <person name="Brune A."/>
        </authorList>
    </citation>
    <scope>NUCLEOTIDE SEQUENCE [LARGE SCALE GENOMIC DNA]</scope>
    <source>
        <strain evidence="4 5">Cs1</strain>
    </source>
</reference>
<dbReference type="EMBL" id="JAWDKB010000007">
    <property type="protein sequence ID" value="MDV0444321.1"/>
    <property type="molecule type" value="Genomic_DNA"/>
</dbReference>
<comment type="caution">
    <text evidence="4">The sequence shown here is derived from an EMBL/GenBank/DDBJ whole genome shotgun (WGS) entry which is preliminary data.</text>
</comment>
<evidence type="ECO:0000313" key="4">
    <source>
        <dbReference type="EMBL" id="MDV0444321.1"/>
    </source>
</evidence>
<feature type="domain" description="Fe-S hydro-lyase tartrate dehydratase beta-type catalytic" evidence="3">
    <location>
        <begin position="9"/>
        <end position="167"/>
    </location>
</feature>
<protein>
    <submittedName>
        <fullName evidence="4">L(+)-tartrate dehydratase subunit beta</fullName>
        <ecNumber evidence="4">4.2.1.32</ecNumber>
    </submittedName>
</protein>
<dbReference type="PANTHER" id="PTHR43351">
    <property type="entry name" value="L(+)-TARTRATE DEHYDRATASE SUBUNIT BETA"/>
    <property type="match status" value="1"/>
</dbReference>
<dbReference type="EC" id="4.2.1.32" evidence="4"/>
<dbReference type="Gene3D" id="3.20.130.10">
    <property type="entry name" value="Fe-S hydro-lyase, tartrate dehydratase beta-type, catalytic domain"/>
    <property type="match status" value="1"/>
</dbReference>
<evidence type="ECO:0000313" key="5">
    <source>
        <dbReference type="Proteomes" id="UP001283212"/>
    </source>
</evidence>
<organism evidence="4 5">
    <name type="scientific">Methanorbis rubei</name>
    <dbReference type="NCBI Taxonomy" id="3028300"/>
    <lineage>
        <taxon>Archaea</taxon>
        <taxon>Methanobacteriati</taxon>
        <taxon>Methanobacteriota</taxon>
        <taxon>Stenosarchaea group</taxon>
        <taxon>Methanomicrobia</taxon>
        <taxon>Methanomicrobiales</taxon>
        <taxon>Methanocorpusculaceae</taxon>
        <taxon>Methanorbis</taxon>
    </lineage>
</organism>
<dbReference type="PANTHER" id="PTHR43351:SF2">
    <property type="entry name" value="L(+)-TARTRATE DEHYDRATASE SUBUNIT BETA-RELATED"/>
    <property type="match status" value="1"/>
</dbReference>
<gene>
    <name evidence="4" type="primary">ttdB</name>
    <name evidence="4" type="ORF">McpCs1_17270</name>
</gene>
<dbReference type="AlphaFoldDB" id="A0AAE4SC78"/>
<proteinExistence type="inferred from homology"/>
<dbReference type="NCBIfam" id="TIGR00723">
    <property type="entry name" value="ttdB_fumA_fumB"/>
    <property type="match status" value="1"/>
</dbReference>
<comment type="similarity">
    <text evidence="1">Belongs to the class-I fumarase family.</text>
</comment>
<evidence type="ECO:0000256" key="2">
    <source>
        <dbReference type="ARBA" id="ARBA00023239"/>
    </source>
</evidence>
<accession>A0AAE4SC78</accession>
<sequence length="183" mass="19474">MIRLTTPLGAEVLDLKAGDRVLLSGTIYTARDEAHLKIREEGFPFDPKGAVIYHCGPVVDTEKGVIVAAGPTTSARMNSLTKPMIDAGVRALIGKGGMSAEAREALSGRAVYFAFTGGCAALAASCMELAACHYPELGMAEAVWEIRIKDMPLVVGIDAHGGDLFADVAKGVAERYQQLHWEK</sequence>
<keyword evidence="5" id="KW-1185">Reference proteome</keyword>
<dbReference type="Pfam" id="PF05683">
    <property type="entry name" value="Fumerase_C"/>
    <property type="match status" value="1"/>
</dbReference>
<name>A0AAE4SC78_9EURY</name>
<dbReference type="GO" id="GO:0008730">
    <property type="term" value="F:L(+)-tartrate dehydratase activity"/>
    <property type="evidence" value="ECO:0007669"/>
    <property type="project" value="UniProtKB-EC"/>
</dbReference>
<dbReference type="Proteomes" id="UP001283212">
    <property type="component" value="Unassembled WGS sequence"/>
</dbReference>
<evidence type="ECO:0000256" key="1">
    <source>
        <dbReference type="ARBA" id="ARBA00008876"/>
    </source>
</evidence>
<dbReference type="InterPro" id="IPR004647">
    <property type="entry name" value="Fe-S_hydro-lyase_TtdB-typ_cat"/>
</dbReference>
<dbReference type="SUPFAM" id="SSF117457">
    <property type="entry name" value="FumA C-terminal domain-like"/>
    <property type="match status" value="1"/>
</dbReference>
<dbReference type="InterPro" id="IPR036660">
    <property type="entry name" value="Fe-S_hydroAse_TtdB_cat_sf"/>
</dbReference>
<dbReference type="RefSeq" id="WP_338096866.1">
    <property type="nucleotide sequence ID" value="NZ_JAWDKB010000007.1"/>
</dbReference>